<keyword evidence="4" id="KW-1185">Reference proteome</keyword>
<evidence type="ECO:0000256" key="2">
    <source>
        <dbReference type="SAM" id="SignalP"/>
    </source>
</evidence>
<dbReference type="Proteomes" id="UP000295192">
    <property type="component" value="Unassembled WGS sequence"/>
</dbReference>
<dbReference type="OrthoDB" id="7977759at2759"/>
<feature type="compositionally biased region" description="Basic and acidic residues" evidence="1">
    <location>
        <begin position="358"/>
        <end position="367"/>
    </location>
</feature>
<evidence type="ECO:0000256" key="1">
    <source>
        <dbReference type="SAM" id="MobiDB-lite"/>
    </source>
</evidence>
<dbReference type="EMBL" id="LSRL02000030">
    <property type="protein sequence ID" value="TDG48746.1"/>
    <property type="molecule type" value="Genomic_DNA"/>
</dbReference>
<sequence>MVKISLLLPLLGCLLLGSSWAHQEMSNLLAQQAKEFDLSATEVEALRPFYRELQTQYDYLYSLSMQSGDGSAPVELPKVEPLDATYAKVFDEFREQFKGYLSYKPIIEYDTRLPSLEEMVGQPSSDLTEQELLELQDLLDILQDLIDESQLGIEQLVARATDLEINLLKLNKPKIVMAAIAGLEAMWHTWGRVSQAAYCSYSHVPQFTEALHAINGGVDCYTYTMGLILKIQDETVASVKEIKQNVRQLVSIYKKITAKKTLMGKILSGTLNVFTALRRLHDIIAVGIAGYDKINNQLPGAAMQSVQCGLEFKDSIPQMIETVQNLTVCITFVDTDKPEYDFLKPENERYWNTGAEPVKIDQENDLGKDDDDDTDNIDDDYVDHR</sequence>
<reference evidence="3 4" key="1">
    <citation type="journal article" date="2019" name="J. Hered.">
        <title>An Improved Genome Assembly for Drosophila navojoa, the Basal Species in the mojavensis Cluster.</title>
        <authorList>
            <person name="Vanderlinde T."/>
            <person name="Dupim E.G."/>
            <person name="Nazario-Yepiz N.O."/>
            <person name="Carvalho A.B."/>
        </authorList>
    </citation>
    <scope>NUCLEOTIDE SEQUENCE [LARGE SCALE GENOMIC DNA]</scope>
    <source>
        <strain evidence="3">Navoj_Jal97</strain>
        <tissue evidence="3">Whole organism</tissue>
    </source>
</reference>
<gene>
    <name evidence="3" type="ORF">AWZ03_004858</name>
</gene>
<dbReference type="STRING" id="7232.A0A484BIQ3"/>
<feature type="chain" id="PRO_5019817280" evidence="2">
    <location>
        <begin position="22"/>
        <end position="385"/>
    </location>
</feature>
<evidence type="ECO:0000313" key="3">
    <source>
        <dbReference type="EMBL" id="TDG48746.1"/>
    </source>
</evidence>
<feature type="region of interest" description="Disordered" evidence="1">
    <location>
        <begin position="353"/>
        <end position="385"/>
    </location>
</feature>
<comment type="caution">
    <text evidence="3">The sequence shown here is derived from an EMBL/GenBank/DDBJ whole genome shotgun (WGS) entry which is preliminary data.</text>
</comment>
<accession>A0A484BIQ3</accession>
<dbReference type="AlphaFoldDB" id="A0A484BIQ3"/>
<name>A0A484BIQ3_DRONA</name>
<keyword evidence="2" id="KW-0732">Signal</keyword>
<dbReference type="OMA" id="AGLGYMW"/>
<proteinExistence type="predicted"/>
<organism evidence="3 4">
    <name type="scientific">Drosophila navojoa</name>
    <name type="common">Fruit fly</name>
    <dbReference type="NCBI Taxonomy" id="7232"/>
    <lineage>
        <taxon>Eukaryota</taxon>
        <taxon>Metazoa</taxon>
        <taxon>Ecdysozoa</taxon>
        <taxon>Arthropoda</taxon>
        <taxon>Hexapoda</taxon>
        <taxon>Insecta</taxon>
        <taxon>Pterygota</taxon>
        <taxon>Neoptera</taxon>
        <taxon>Endopterygota</taxon>
        <taxon>Diptera</taxon>
        <taxon>Brachycera</taxon>
        <taxon>Muscomorpha</taxon>
        <taxon>Ephydroidea</taxon>
        <taxon>Drosophilidae</taxon>
        <taxon>Drosophila</taxon>
    </lineage>
</organism>
<protein>
    <submittedName>
        <fullName evidence="3">Uncharacterized protein</fullName>
    </submittedName>
</protein>
<feature type="compositionally biased region" description="Acidic residues" evidence="1">
    <location>
        <begin position="368"/>
        <end position="385"/>
    </location>
</feature>
<feature type="signal peptide" evidence="2">
    <location>
        <begin position="1"/>
        <end position="21"/>
    </location>
</feature>
<evidence type="ECO:0000313" key="4">
    <source>
        <dbReference type="Proteomes" id="UP000295192"/>
    </source>
</evidence>